<gene>
    <name evidence="2" type="ORF">G6N73_32605</name>
</gene>
<proteinExistence type="predicted"/>
<keyword evidence="3" id="KW-1185">Reference proteome</keyword>
<feature type="region of interest" description="Disordered" evidence="1">
    <location>
        <begin position="47"/>
        <end position="70"/>
    </location>
</feature>
<reference evidence="2 3" key="1">
    <citation type="submission" date="2020-02" db="EMBL/GenBank/DDBJ databases">
        <title>Genome sequence of strain CCNWXJ40-4.</title>
        <authorList>
            <person name="Gao J."/>
            <person name="Sun J."/>
        </authorList>
    </citation>
    <scope>NUCLEOTIDE SEQUENCE [LARGE SCALE GENOMIC DNA]</scope>
    <source>
        <strain evidence="2 3">CCNWXJ 40-4</strain>
    </source>
</reference>
<evidence type="ECO:0000313" key="3">
    <source>
        <dbReference type="Proteomes" id="UP001642900"/>
    </source>
</evidence>
<feature type="compositionally biased region" description="Basic and acidic residues" evidence="1">
    <location>
        <begin position="47"/>
        <end position="59"/>
    </location>
</feature>
<dbReference type="AlphaFoldDB" id="A0A6G4WND0"/>
<name>A0A6G4WND0_9HYPH</name>
<dbReference type="Proteomes" id="UP001642900">
    <property type="component" value="Unassembled WGS sequence"/>
</dbReference>
<protein>
    <submittedName>
        <fullName evidence="2">Uncharacterized protein</fullName>
    </submittedName>
</protein>
<evidence type="ECO:0000313" key="2">
    <source>
        <dbReference type="EMBL" id="NGO55706.1"/>
    </source>
</evidence>
<dbReference type="RefSeq" id="WP_165034054.1">
    <property type="nucleotide sequence ID" value="NZ_JAAKZF010000123.1"/>
</dbReference>
<evidence type="ECO:0000256" key="1">
    <source>
        <dbReference type="SAM" id="MobiDB-lite"/>
    </source>
</evidence>
<comment type="caution">
    <text evidence="2">The sequence shown here is derived from an EMBL/GenBank/DDBJ whole genome shotgun (WGS) entry which is preliminary data.</text>
</comment>
<sequence>MWLKIEIGENLKRTHALDRNGDGYAASKKVLTQSDWQGIRAENWMERREQEAAKQEKARQGSMRAQQKAT</sequence>
<organism evidence="2 3">
    <name type="scientific">Allomesorhizobium camelthorni</name>
    <dbReference type="NCBI Taxonomy" id="475069"/>
    <lineage>
        <taxon>Bacteria</taxon>
        <taxon>Pseudomonadati</taxon>
        <taxon>Pseudomonadota</taxon>
        <taxon>Alphaproteobacteria</taxon>
        <taxon>Hyphomicrobiales</taxon>
        <taxon>Phyllobacteriaceae</taxon>
        <taxon>Allomesorhizobium</taxon>
    </lineage>
</organism>
<accession>A0A6G4WND0</accession>
<dbReference type="EMBL" id="JAAKZF010000123">
    <property type="protein sequence ID" value="NGO55706.1"/>
    <property type="molecule type" value="Genomic_DNA"/>
</dbReference>